<proteinExistence type="predicted"/>
<dbReference type="PROSITE" id="PS50879">
    <property type="entry name" value="RNASE_H_1"/>
    <property type="match status" value="1"/>
</dbReference>
<dbReference type="PANTHER" id="PTHR36688">
    <property type="entry name" value="ENDO/EXONUCLEASE/PHOSPHATASE DOMAIN-CONTAINING PROTEIN"/>
    <property type="match status" value="1"/>
</dbReference>
<evidence type="ECO:0000313" key="3">
    <source>
        <dbReference type="EMBL" id="KAK9877890.1"/>
    </source>
</evidence>
<dbReference type="GO" id="GO:0042575">
    <property type="term" value="C:DNA polymerase complex"/>
    <property type="evidence" value="ECO:0007669"/>
    <property type="project" value="UniProtKB-ARBA"/>
</dbReference>
<dbReference type="GO" id="GO:0004523">
    <property type="term" value="F:RNA-DNA hybrid ribonuclease activity"/>
    <property type="evidence" value="ECO:0007669"/>
    <property type="project" value="InterPro"/>
</dbReference>
<gene>
    <name evidence="3" type="ORF">WA026_020116</name>
</gene>
<dbReference type="InterPro" id="IPR000477">
    <property type="entry name" value="RT_dom"/>
</dbReference>
<dbReference type="AlphaFoldDB" id="A0AAW1UAG2"/>
<dbReference type="Proteomes" id="UP001431783">
    <property type="component" value="Unassembled WGS sequence"/>
</dbReference>
<dbReference type="Pfam" id="PF00075">
    <property type="entry name" value="RNase_H"/>
    <property type="match status" value="1"/>
</dbReference>
<dbReference type="Gene3D" id="3.60.10.10">
    <property type="entry name" value="Endonuclease/exonuclease/phosphatase"/>
    <property type="match status" value="1"/>
</dbReference>
<dbReference type="InterPro" id="IPR002156">
    <property type="entry name" value="RNaseH_domain"/>
</dbReference>
<sequence length="1096" mass="126013">MNGQNPIWGSGIKNRNGQNIENFLLNNDCVIINDKSPTRITPPNTNKSAPDVTISSPEIALMLEWSVLLDPGNSDHFPIEIRYNNISSFSEHPANRNPLKRYNLKSANWESFNTAIIEIMDTNEPESIKTFQEMIIKATNGTIKEKQNNKDKNKFKLFWWDDNLQEDIKKRQLAFRKYLDFPSLENYILAKQYQAIAKRNIRCKKKEAFSQFCSNLNHKSSGEMWRDVKKFKSGCNVPLITKATKSCGEEILNDLCPPIIPAEDCLTIVENPTQFPDIMLNELLLTIQSKNKDTSPGLDGISYSMIKHLPLRAKIKLLQLFNNLLNYGQIPPELKTTIIIPICKPGKSPDLSSSYRPIALSSCIIKILETIIASRLEIIYEKKFSNNDLQFGFRKGKSTFDAIAYLTSSIYISFARKEAIIVVFLDIKSAYDNVNPYNLIKILMNDEIPNELINILKSLLLERNLMILDPYLHELIGPKQTNKGLPQGSPLSPILFNLFVKDIAQKIESRGIKIIKYADDTAIISTASNFQTALTNMKNTLLKTEDYFRSKNLELSPGKSAAIHFHPTKKWINLPQLQIYESNIPWLEQVKYLGVIFQKNLKWNAQIHNMSNKAIQGLNIIKSLSRTWWGAHPKTLLLIYKSMVRSHLDYGSIFIGKCPKTLLDKLDKVQYAAIRSALGLMKSTPVNILLTESGELPLKHRRSFLALKFISKSVCFNNNPIINKIRSLSYWKQLIFNNNSPAIIDSWEKFDIIDKIKRDNHLPCFTFSLPIIYSTISYNDSKLEKICPNNSIPFNSIISKKYPNYHLIFTDASKINQSTGIGIYSYLEISHSERIPNYFSICSAELIAIQRAIELIASKKLLNSLIISDSKSALEKICSKNKKIYNEELILHIKKLLLQMKTEKYAIDFLWVPSHTNIKGNDYADELAKKAISMETVTEILGNPKDFWPYLKKNIWSDWISDWREISKTKGKNYYDMMSEQKPKYKPWFNNFDLPRKYITTICRLRSSHCLTPSHLFKIKIVNNYNCSCGERGDLSHIFLSCAQNILNIKKLHSDLIKLKDNNQQLPFHIYDFIFKNDIKTIKVIINFLSVSKIKL</sequence>
<dbReference type="SUPFAM" id="SSF53098">
    <property type="entry name" value="Ribonuclease H-like"/>
    <property type="match status" value="1"/>
</dbReference>
<dbReference type="Pfam" id="PF00078">
    <property type="entry name" value="RVT_1"/>
    <property type="match status" value="1"/>
</dbReference>
<dbReference type="CDD" id="cd09276">
    <property type="entry name" value="Rnase_HI_RT_non_LTR"/>
    <property type="match status" value="1"/>
</dbReference>
<keyword evidence="4" id="KW-1185">Reference proteome</keyword>
<feature type="domain" description="Reverse transcriptase" evidence="1">
    <location>
        <begin position="323"/>
        <end position="597"/>
    </location>
</feature>
<organism evidence="3 4">
    <name type="scientific">Henosepilachna vigintioctopunctata</name>
    <dbReference type="NCBI Taxonomy" id="420089"/>
    <lineage>
        <taxon>Eukaryota</taxon>
        <taxon>Metazoa</taxon>
        <taxon>Ecdysozoa</taxon>
        <taxon>Arthropoda</taxon>
        <taxon>Hexapoda</taxon>
        <taxon>Insecta</taxon>
        <taxon>Pterygota</taxon>
        <taxon>Neoptera</taxon>
        <taxon>Endopterygota</taxon>
        <taxon>Coleoptera</taxon>
        <taxon>Polyphaga</taxon>
        <taxon>Cucujiformia</taxon>
        <taxon>Coccinelloidea</taxon>
        <taxon>Coccinellidae</taxon>
        <taxon>Epilachninae</taxon>
        <taxon>Epilachnini</taxon>
        <taxon>Henosepilachna</taxon>
    </lineage>
</organism>
<dbReference type="InterPro" id="IPR036691">
    <property type="entry name" value="Endo/exonu/phosph_ase_sf"/>
</dbReference>
<dbReference type="InterPro" id="IPR012337">
    <property type="entry name" value="RNaseH-like_sf"/>
</dbReference>
<dbReference type="GO" id="GO:0003676">
    <property type="term" value="F:nucleic acid binding"/>
    <property type="evidence" value="ECO:0007669"/>
    <property type="project" value="InterPro"/>
</dbReference>
<dbReference type="InterPro" id="IPR052560">
    <property type="entry name" value="RdDP_mobile_element"/>
</dbReference>
<protein>
    <submittedName>
        <fullName evidence="3">Uncharacterized protein</fullName>
    </submittedName>
</protein>
<feature type="domain" description="RNase H type-1" evidence="2">
    <location>
        <begin position="802"/>
        <end position="933"/>
    </location>
</feature>
<accession>A0AAW1UAG2</accession>
<evidence type="ECO:0000259" key="2">
    <source>
        <dbReference type="PROSITE" id="PS50879"/>
    </source>
</evidence>
<dbReference type="PANTHER" id="PTHR36688:SF2">
    <property type="entry name" value="ENDONUCLEASE_EXONUCLEASE_PHOSPHATASE DOMAIN-CONTAINING PROTEIN"/>
    <property type="match status" value="1"/>
</dbReference>
<evidence type="ECO:0000313" key="4">
    <source>
        <dbReference type="Proteomes" id="UP001431783"/>
    </source>
</evidence>
<comment type="caution">
    <text evidence="3">The sequence shown here is derived from an EMBL/GenBank/DDBJ whole genome shotgun (WGS) entry which is preliminary data.</text>
</comment>
<evidence type="ECO:0000259" key="1">
    <source>
        <dbReference type="PROSITE" id="PS50878"/>
    </source>
</evidence>
<name>A0AAW1UAG2_9CUCU</name>
<dbReference type="Pfam" id="PF14529">
    <property type="entry name" value="Exo_endo_phos_2"/>
    <property type="match status" value="1"/>
</dbReference>
<dbReference type="SUPFAM" id="SSF56672">
    <property type="entry name" value="DNA/RNA polymerases"/>
    <property type="match status" value="1"/>
</dbReference>
<dbReference type="PROSITE" id="PS50878">
    <property type="entry name" value="RT_POL"/>
    <property type="match status" value="1"/>
</dbReference>
<dbReference type="InterPro" id="IPR005135">
    <property type="entry name" value="Endo/exonuclease/phosphatase"/>
</dbReference>
<dbReference type="SUPFAM" id="SSF56219">
    <property type="entry name" value="DNase I-like"/>
    <property type="match status" value="1"/>
</dbReference>
<reference evidence="3 4" key="1">
    <citation type="submission" date="2023-03" db="EMBL/GenBank/DDBJ databases">
        <title>Genome insight into feeding habits of ladybird beetles.</title>
        <authorList>
            <person name="Li H.-S."/>
            <person name="Huang Y.-H."/>
            <person name="Pang H."/>
        </authorList>
    </citation>
    <scope>NUCLEOTIDE SEQUENCE [LARGE SCALE GENOMIC DNA]</scope>
    <source>
        <strain evidence="3">SYSU_2023b</strain>
        <tissue evidence="3">Whole body</tissue>
    </source>
</reference>
<dbReference type="CDD" id="cd01650">
    <property type="entry name" value="RT_nLTR_like"/>
    <property type="match status" value="1"/>
</dbReference>
<dbReference type="GO" id="GO:0071897">
    <property type="term" value="P:DNA biosynthetic process"/>
    <property type="evidence" value="ECO:0007669"/>
    <property type="project" value="UniProtKB-ARBA"/>
</dbReference>
<dbReference type="InterPro" id="IPR036397">
    <property type="entry name" value="RNaseH_sf"/>
</dbReference>
<dbReference type="Gene3D" id="3.30.420.10">
    <property type="entry name" value="Ribonuclease H-like superfamily/Ribonuclease H"/>
    <property type="match status" value="1"/>
</dbReference>
<dbReference type="EMBL" id="JARQZJ010000044">
    <property type="protein sequence ID" value="KAK9877890.1"/>
    <property type="molecule type" value="Genomic_DNA"/>
</dbReference>
<dbReference type="InterPro" id="IPR043502">
    <property type="entry name" value="DNA/RNA_pol_sf"/>
</dbReference>